<dbReference type="GO" id="GO:0016209">
    <property type="term" value="F:antioxidant activity"/>
    <property type="evidence" value="ECO:0007669"/>
    <property type="project" value="InterPro"/>
</dbReference>
<protein>
    <recommendedName>
        <fullName evidence="1">Alkyl hydroperoxide reductase subunit C/ Thiol specific antioxidant domain-containing protein</fullName>
    </recommendedName>
</protein>
<gene>
    <name evidence="2" type="ORF">AVDCRST_MAG21-732</name>
</gene>
<dbReference type="InterPro" id="IPR000866">
    <property type="entry name" value="AhpC/TSA"/>
</dbReference>
<organism evidence="2">
    <name type="scientific">uncultured Nocardioidaceae bacterium</name>
    <dbReference type="NCBI Taxonomy" id="253824"/>
    <lineage>
        <taxon>Bacteria</taxon>
        <taxon>Bacillati</taxon>
        <taxon>Actinomycetota</taxon>
        <taxon>Actinomycetes</taxon>
        <taxon>Propionibacteriales</taxon>
        <taxon>Nocardioidaceae</taxon>
        <taxon>environmental samples</taxon>
    </lineage>
</organism>
<dbReference type="AlphaFoldDB" id="A0A6J4MW20"/>
<feature type="domain" description="Alkyl hydroperoxide reductase subunit C/ Thiol specific antioxidant" evidence="1">
    <location>
        <begin position="6"/>
        <end position="98"/>
    </location>
</feature>
<reference evidence="2" key="1">
    <citation type="submission" date="2020-02" db="EMBL/GenBank/DDBJ databases">
        <authorList>
            <person name="Meier V. D."/>
        </authorList>
    </citation>
    <scope>NUCLEOTIDE SEQUENCE</scope>
    <source>
        <strain evidence="2">AVDCRST_MAG21</strain>
    </source>
</reference>
<evidence type="ECO:0000313" key="2">
    <source>
        <dbReference type="EMBL" id="CAA9370726.1"/>
    </source>
</evidence>
<dbReference type="GO" id="GO:0016491">
    <property type="term" value="F:oxidoreductase activity"/>
    <property type="evidence" value="ECO:0007669"/>
    <property type="project" value="InterPro"/>
</dbReference>
<dbReference type="Gene3D" id="3.40.30.10">
    <property type="entry name" value="Glutaredoxin"/>
    <property type="match status" value="1"/>
</dbReference>
<dbReference type="Pfam" id="PF00578">
    <property type="entry name" value="AhpC-TSA"/>
    <property type="match status" value="1"/>
</dbReference>
<sequence>MRLTPNTPAPAFTGELIGGGSLSLSDLHGQPILLKFYRFASCPVCNLHVQSLVRRHDEIAAAGLTTVALFHSPLSNVERKQASDLPFRVIADPEKQIFAA</sequence>
<dbReference type="InterPro" id="IPR036249">
    <property type="entry name" value="Thioredoxin-like_sf"/>
</dbReference>
<dbReference type="EMBL" id="CADCUL010000084">
    <property type="protein sequence ID" value="CAA9370726.1"/>
    <property type="molecule type" value="Genomic_DNA"/>
</dbReference>
<accession>A0A6J4MW20</accession>
<proteinExistence type="predicted"/>
<dbReference type="SUPFAM" id="SSF52833">
    <property type="entry name" value="Thioredoxin-like"/>
    <property type="match status" value="1"/>
</dbReference>
<name>A0A6J4MW20_9ACTN</name>
<evidence type="ECO:0000259" key="1">
    <source>
        <dbReference type="Pfam" id="PF00578"/>
    </source>
</evidence>